<dbReference type="InterPro" id="IPR001752">
    <property type="entry name" value="Kinesin_motor_dom"/>
</dbReference>
<feature type="domain" description="Kinesin motor" evidence="8">
    <location>
        <begin position="3"/>
        <end position="355"/>
    </location>
</feature>
<dbReference type="InterPro" id="IPR001683">
    <property type="entry name" value="PX_dom"/>
</dbReference>
<protein>
    <recommendedName>
        <fullName evidence="12">Kinesin-like protein KIF16B</fullName>
    </recommendedName>
</protein>
<dbReference type="InterPro" id="IPR019821">
    <property type="entry name" value="Kinesin_motor_CS"/>
</dbReference>
<feature type="binding site" evidence="5">
    <location>
        <begin position="103"/>
        <end position="110"/>
    </location>
    <ligand>
        <name>ATP</name>
        <dbReference type="ChEBI" id="CHEBI:30616"/>
    </ligand>
</feature>
<comment type="similarity">
    <text evidence="5">Belongs to the TRAFAC class myosin-kinesin ATPase superfamily. Kinesin family.</text>
</comment>
<feature type="domain" description="PX" evidence="9">
    <location>
        <begin position="1263"/>
        <end position="1390"/>
    </location>
</feature>
<dbReference type="PANTHER" id="PTHR47117:SF6">
    <property type="entry name" value="KINESIN-LIKE PROTEIN KIF16B"/>
    <property type="match status" value="1"/>
</dbReference>
<dbReference type="InterPro" id="IPR036871">
    <property type="entry name" value="PX_dom_sf"/>
</dbReference>
<dbReference type="Gene3D" id="2.60.200.20">
    <property type="match status" value="1"/>
</dbReference>
<dbReference type="SUPFAM" id="SSF49879">
    <property type="entry name" value="SMAD/FHA domain"/>
    <property type="match status" value="1"/>
</dbReference>
<keyword evidence="2 5" id="KW-0067">ATP-binding</keyword>
<evidence type="ECO:0000256" key="5">
    <source>
        <dbReference type="PROSITE-ProRule" id="PRU00283"/>
    </source>
</evidence>
<feature type="region of interest" description="Disordered" evidence="7">
    <location>
        <begin position="1210"/>
        <end position="1244"/>
    </location>
</feature>
<dbReference type="PROSITE" id="PS00411">
    <property type="entry name" value="KINESIN_MOTOR_1"/>
    <property type="match status" value="1"/>
</dbReference>
<feature type="coiled-coil region" evidence="6">
    <location>
        <begin position="880"/>
        <end position="914"/>
    </location>
</feature>
<dbReference type="Pfam" id="PF00498">
    <property type="entry name" value="FHA"/>
    <property type="match status" value="1"/>
</dbReference>
<dbReference type="PANTHER" id="PTHR47117">
    <property type="entry name" value="STAR-RELATED LIPID TRANSFER PROTEIN 9"/>
    <property type="match status" value="1"/>
</dbReference>
<dbReference type="Pfam" id="PF00787">
    <property type="entry name" value="PX"/>
    <property type="match status" value="1"/>
</dbReference>
<evidence type="ECO:0000259" key="8">
    <source>
        <dbReference type="PROSITE" id="PS50067"/>
    </source>
</evidence>
<dbReference type="SMART" id="SM00312">
    <property type="entry name" value="PX"/>
    <property type="match status" value="1"/>
</dbReference>
<dbReference type="InterPro" id="IPR000253">
    <property type="entry name" value="FHA_dom"/>
</dbReference>
<evidence type="ECO:0000313" key="11">
    <source>
        <dbReference type="Proteomes" id="UP001642540"/>
    </source>
</evidence>
<dbReference type="EMBL" id="CAXLJM020000046">
    <property type="protein sequence ID" value="CAL8111595.1"/>
    <property type="molecule type" value="Genomic_DNA"/>
</dbReference>
<evidence type="ECO:0000256" key="1">
    <source>
        <dbReference type="ARBA" id="ARBA00022741"/>
    </source>
</evidence>
<organism evidence="10 11">
    <name type="scientific">Orchesella dallaii</name>
    <dbReference type="NCBI Taxonomy" id="48710"/>
    <lineage>
        <taxon>Eukaryota</taxon>
        <taxon>Metazoa</taxon>
        <taxon>Ecdysozoa</taxon>
        <taxon>Arthropoda</taxon>
        <taxon>Hexapoda</taxon>
        <taxon>Collembola</taxon>
        <taxon>Entomobryomorpha</taxon>
        <taxon>Entomobryoidea</taxon>
        <taxon>Orchesellidae</taxon>
        <taxon>Orchesellinae</taxon>
        <taxon>Orchesella</taxon>
    </lineage>
</organism>
<dbReference type="Gene3D" id="3.40.850.10">
    <property type="entry name" value="Kinesin motor domain"/>
    <property type="match status" value="1"/>
</dbReference>
<dbReference type="CDD" id="cd01365">
    <property type="entry name" value="KISc_KIF1A_KIF1B"/>
    <property type="match status" value="1"/>
</dbReference>
<evidence type="ECO:0000256" key="2">
    <source>
        <dbReference type="ARBA" id="ARBA00022840"/>
    </source>
</evidence>
<sequence length="1397" mass="157697">MASVKVAVRVRPFNNREIAMKAQLIIEMEGKKTRISNSKVATSKLDGEAMREKYKDFTFDYSYWSYDQNDEHFSSQEQVFRDLGMDVVGNAFQGYNACVFAYGQTGSGKTHTMMGAPTPAEAQGLIPRICQDMFNRMNEGKEKGTTYRTEVSYLEIYNERVKDLLKGDQTHSLKVREHPKQGPYVEGLSKHLVMDYADIQGIMNRGNANRTTASTNMNDVSSRSHAIFTMTFVQASFVGDMPSETVSKIHLVDLAGSERADATGATGQRLKEGAHINKSLVTLGSVISALAEASQTQGQQKKVFIPYRDSVLTWLLKDSLGGNAKTIMIATISPADCNFGETLSTLRYANRAKNIVNKPTINEDPNVKLIRDLRAEINKLKALLKNDDEDLSSSDVLEELHKKEAKEKSLTEEWTEKWKETQKILMEQKDLALRKAGPGVVLDSQMPHLIGIDDDLLSTGITLYHLKEGETKIGSEEAGDQHDITLKGQGVEAQHCSIMLEGGVATLVPNNGSVCWVNGQQIDKPTRLFQGCVILLGRTNMFRYNDPAEAEKLRREGSHSHMNLSRLSFLSRSTSDLAWSDNTLNSAATGEESTILEEKRKQLEAEEVRLQKESEELMCQKKQLEEQKIVYEQLQAEKEEAWKAEQLSKSAAIHSAQKELEERRLKLEQEYAAHRQRLADDWKRLEQQEQETLASLQSKEKDLKKRRELLEWEVDQEMNQIETEALKIETLRASMDSKHREVVKLENRISEDLATKLDQSQSEIKQLLVMEDTKFQEYVDDQSRKINQWKSNTYNALLKQKGNIHDKLTELSEKLNSCTNDEQRTKLQVQEQELQSQASKIIDEIACLDDSYQKNKADLNEKTKSLMESRQAYSVKSAEYKKLESDIESRIAKMEASEDKIARLEADLVLIADQEKLIVSQLAHIDSSKQKLLTIIENAEGEAPLVDPRRKQLSLDLPGEELSASAREAFITALSSTSDITNSTQWNTPRNSISTDHKELNGISLTSTPIHKASSESSRDSSPSRLIRKNNDFNILKSEEMSPIGRASSYAQKLITPPGVRLSDTLTPSETILELKRLVDQINEQKAVVLECLENDCDKEELNGHMAILQELRNRYLEIEALLDTGSRQRWLSFDEDSNLDGDKGDDSTAANDSEFDDSEIQSSITDQDEHIQMLVEQRVESRLRQIFEELKKGHKPLLLLREQYLRNQNSRRSMPTGLNNTSGSGSEDDGSSPTPNVGIPRSTSLSSGLWPGLAQGEGVIPGILDLTIPTYFLRGSGTTAHFQYEVCIITTLERWTVLRRYQRFRDLHNCMRKKYGSQVSDIPFPPKKFFGRRSESLAKERRKLLEGYLWTLLQVCATIPYCPLNNCSPAKVKDALVSFSSFFQNGVSESTNCGPT</sequence>
<keyword evidence="3 6" id="KW-0175">Coiled coil</keyword>
<dbReference type="SUPFAM" id="SSF52540">
    <property type="entry name" value="P-loop containing nucleoside triphosphate hydrolases"/>
    <property type="match status" value="1"/>
</dbReference>
<dbReference type="InterPro" id="IPR027417">
    <property type="entry name" value="P-loop_NTPase"/>
</dbReference>
<dbReference type="CDD" id="cd22708">
    <property type="entry name" value="FHA_KIF16"/>
    <property type="match status" value="1"/>
</dbReference>
<evidence type="ECO:0000256" key="7">
    <source>
        <dbReference type="SAM" id="MobiDB-lite"/>
    </source>
</evidence>
<evidence type="ECO:0008006" key="12">
    <source>
        <dbReference type="Google" id="ProtNLM"/>
    </source>
</evidence>
<dbReference type="SUPFAM" id="SSF64268">
    <property type="entry name" value="PX domain"/>
    <property type="match status" value="1"/>
</dbReference>
<evidence type="ECO:0000313" key="10">
    <source>
        <dbReference type="EMBL" id="CAL8111595.1"/>
    </source>
</evidence>
<evidence type="ECO:0000256" key="6">
    <source>
        <dbReference type="SAM" id="Coils"/>
    </source>
</evidence>
<dbReference type="Pfam" id="PF00225">
    <property type="entry name" value="Kinesin"/>
    <property type="match status" value="1"/>
</dbReference>
<dbReference type="PRINTS" id="PR00380">
    <property type="entry name" value="KINESINHEAVY"/>
</dbReference>
<evidence type="ECO:0000256" key="3">
    <source>
        <dbReference type="ARBA" id="ARBA00023054"/>
    </source>
</evidence>
<dbReference type="Proteomes" id="UP001642540">
    <property type="component" value="Unassembled WGS sequence"/>
</dbReference>
<feature type="coiled-coil region" evidence="6">
    <location>
        <begin position="593"/>
        <end position="748"/>
    </location>
</feature>
<gene>
    <name evidence="10" type="ORF">ODALV1_LOCUS15182</name>
</gene>
<dbReference type="PROSITE" id="PS50067">
    <property type="entry name" value="KINESIN_MOTOR_2"/>
    <property type="match status" value="1"/>
</dbReference>
<evidence type="ECO:0000259" key="9">
    <source>
        <dbReference type="PROSITE" id="PS50195"/>
    </source>
</evidence>
<dbReference type="InterPro" id="IPR036961">
    <property type="entry name" value="Kinesin_motor_dom_sf"/>
</dbReference>
<keyword evidence="11" id="KW-1185">Reference proteome</keyword>
<dbReference type="SMART" id="SM00129">
    <property type="entry name" value="KISc"/>
    <property type="match status" value="1"/>
</dbReference>
<reference evidence="10 11" key="1">
    <citation type="submission" date="2024-08" db="EMBL/GenBank/DDBJ databases">
        <authorList>
            <person name="Cucini C."/>
            <person name="Frati F."/>
        </authorList>
    </citation>
    <scope>NUCLEOTIDE SEQUENCE [LARGE SCALE GENOMIC DNA]</scope>
</reference>
<feature type="region of interest" description="Disordered" evidence="7">
    <location>
        <begin position="1135"/>
        <end position="1169"/>
    </location>
</feature>
<proteinExistence type="inferred from homology"/>
<feature type="region of interest" description="Disordered" evidence="7">
    <location>
        <begin position="1006"/>
        <end position="1029"/>
    </location>
</feature>
<dbReference type="PROSITE" id="PS50195">
    <property type="entry name" value="PX"/>
    <property type="match status" value="1"/>
</dbReference>
<keyword evidence="4 5" id="KW-0505">Motor protein</keyword>
<keyword evidence="1 5" id="KW-0547">Nucleotide-binding</keyword>
<feature type="compositionally biased region" description="Polar residues" evidence="7">
    <location>
        <begin position="1210"/>
        <end position="1222"/>
    </location>
</feature>
<evidence type="ECO:0000256" key="4">
    <source>
        <dbReference type="ARBA" id="ARBA00023175"/>
    </source>
</evidence>
<dbReference type="Gene3D" id="3.30.1520.10">
    <property type="entry name" value="Phox-like domain"/>
    <property type="match status" value="1"/>
</dbReference>
<accession>A0ABP1QXW7</accession>
<dbReference type="InterPro" id="IPR008984">
    <property type="entry name" value="SMAD_FHA_dom_sf"/>
</dbReference>
<name>A0ABP1QXW7_9HEXA</name>
<comment type="caution">
    <text evidence="10">The sequence shown here is derived from an EMBL/GenBank/DDBJ whole genome shotgun (WGS) entry which is preliminary data.</text>
</comment>